<feature type="transmembrane region" description="Helical" evidence="1">
    <location>
        <begin position="21"/>
        <end position="42"/>
    </location>
</feature>
<keyword evidence="3" id="KW-1185">Reference proteome</keyword>
<protein>
    <recommendedName>
        <fullName evidence="4">PH domain-containing protein</fullName>
    </recommendedName>
</protein>
<accession>A0ABT0Q3K0</accession>
<dbReference type="EMBL" id="JAMFMB010000015">
    <property type="protein sequence ID" value="MCL6284405.1"/>
    <property type="molecule type" value="Genomic_DNA"/>
</dbReference>
<evidence type="ECO:0008006" key="4">
    <source>
        <dbReference type="Google" id="ProtNLM"/>
    </source>
</evidence>
<sequence length="174" mass="19547">MGEEPSLVFRESRFRLNLRRVLRVLDGTFLLVVGIFLLAHNVLVDPNAITGVGGVIALVWATGEYLAVRKFTDVKAAVGASGIDMRTGTGKPFRLNWEKVEAIQIYEGRRRRSFKNIIVYKKNGSLKRSVMPLKSMPSDISEQFVEALRPYWPDLDKPWQDQIKARNGLDSGAG</sequence>
<evidence type="ECO:0000313" key="2">
    <source>
        <dbReference type="EMBL" id="MCL6284405.1"/>
    </source>
</evidence>
<evidence type="ECO:0000256" key="1">
    <source>
        <dbReference type="SAM" id="Phobius"/>
    </source>
</evidence>
<name>A0ABT0Q3K0_9RHOB</name>
<dbReference type="RefSeq" id="WP_249710433.1">
    <property type="nucleotide sequence ID" value="NZ_JAMFMB010000015.1"/>
</dbReference>
<reference evidence="2" key="1">
    <citation type="submission" date="2022-05" db="EMBL/GenBank/DDBJ databases">
        <authorList>
            <person name="Park J.-S."/>
        </authorList>
    </citation>
    <scope>NUCLEOTIDE SEQUENCE</scope>
    <source>
        <strain evidence="2">2012CJ41-6</strain>
    </source>
</reference>
<dbReference type="Proteomes" id="UP001203880">
    <property type="component" value="Unassembled WGS sequence"/>
</dbReference>
<keyword evidence="1" id="KW-0812">Transmembrane</keyword>
<organism evidence="2 3">
    <name type="scientific">Ruegeria spongiae</name>
    <dbReference type="NCBI Taxonomy" id="2942209"/>
    <lineage>
        <taxon>Bacteria</taxon>
        <taxon>Pseudomonadati</taxon>
        <taxon>Pseudomonadota</taxon>
        <taxon>Alphaproteobacteria</taxon>
        <taxon>Rhodobacterales</taxon>
        <taxon>Roseobacteraceae</taxon>
        <taxon>Ruegeria</taxon>
    </lineage>
</organism>
<keyword evidence="1" id="KW-1133">Transmembrane helix</keyword>
<feature type="transmembrane region" description="Helical" evidence="1">
    <location>
        <begin position="48"/>
        <end position="68"/>
    </location>
</feature>
<proteinExistence type="predicted"/>
<evidence type="ECO:0000313" key="3">
    <source>
        <dbReference type="Proteomes" id="UP001203880"/>
    </source>
</evidence>
<comment type="caution">
    <text evidence="2">The sequence shown here is derived from an EMBL/GenBank/DDBJ whole genome shotgun (WGS) entry which is preliminary data.</text>
</comment>
<keyword evidence="1" id="KW-0472">Membrane</keyword>
<gene>
    <name evidence="2" type="ORF">M3P21_12800</name>
</gene>